<evidence type="ECO:0000256" key="1">
    <source>
        <dbReference type="SAM" id="MobiDB-lite"/>
    </source>
</evidence>
<feature type="domain" description="DnaJ homologue subfamily C member 28 conserved" evidence="2">
    <location>
        <begin position="14"/>
        <end position="84"/>
    </location>
</feature>
<accession>A0ABN3V9I3</accession>
<sequence>MTERKPAFVSFETWVDRQIREAEERGAFDDLAGAGKPLPGMNKPHDENWWIKQRLRDEGLSADALLPAPLQLRKEAERLPDEVRELATEAEVRDVVADLNLRIAAWMRAPTGPRVRIGPVDADEIVRRWRDDRAAARPPAEPAAGPARRRRWWRRGT</sequence>
<organism evidence="3 4">
    <name type="scientific">Saccharopolyspora taberi</name>
    <dbReference type="NCBI Taxonomy" id="60895"/>
    <lineage>
        <taxon>Bacteria</taxon>
        <taxon>Bacillati</taxon>
        <taxon>Actinomycetota</taxon>
        <taxon>Actinomycetes</taxon>
        <taxon>Pseudonocardiales</taxon>
        <taxon>Pseudonocardiaceae</taxon>
        <taxon>Saccharopolyspora</taxon>
    </lineage>
</organism>
<keyword evidence="4" id="KW-1185">Reference proteome</keyword>
<dbReference type="Pfam" id="PF09350">
    <property type="entry name" value="DJC28_CD"/>
    <property type="match status" value="1"/>
</dbReference>
<feature type="region of interest" description="Disordered" evidence="1">
    <location>
        <begin position="26"/>
        <end position="45"/>
    </location>
</feature>
<evidence type="ECO:0000313" key="3">
    <source>
        <dbReference type="EMBL" id="GAA2784994.1"/>
    </source>
</evidence>
<comment type="caution">
    <text evidence="3">The sequence shown here is derived from an EMBL/GenBank/DDBJ whole genome shotgun (WGS) entry which is preliminary data.</text>
</comment>
<protein>
    <submittedName>
        <fullName evidence="3">DUF1992 domain-containing protein</fullName>
    </submittedName>
</protein>
<dbReference type="RefSeq" id="WP_344679138.1">
    <property type="nucleotide sequence ID" value="NZ_BAAAUX010000011.1"/>
</dbReference>
<name>A0ABN3V9I3_9PSEU</name>
<dbReference type="InterPro" id="IPR018961">
    <property type="entry name" value="DnaJ_homolog_subfam-C_membr-28"/>
</dbReference>
<dbReference type="EMBL" id="BAAAUX010000011">
    <property type="protein sequence ID" value="GAA2784994.1"/>
    <property type="molecule type" value="Genomic_DNA"/>
</dbReference>
<feature type="compositionally biased region" description="Low complexity" evidence="1">
    <location>
        <begin position="136"/>
        <end position="146"/>
    </location>
</feature>
<evidence type="ECO:0000259" key="2">
    <source>
        <dbReference type="Pfam" id="PF09350"/>
    </source>
</evidence>
<feature type="region of interest" description="Disordered" evidence="1">
    <location>
        <begin position="132"/>
        <end position="157"/>
    </location>
</feature>
<reference evidence="3 4" key="1">
    <citation type="journal article" date="2019" name="Int. J. Syst. Evol. Microbiol.">
        <title>The Global Catalogue of Microorganisms (GCM) 10K type strain sequencing project: providing services to taxonomists for standard genome sequencing and annotation.</title>
        <authorList>
            <consortium name="The Broad Institute Genomics Platform"/>
            <consortium name="The Broad Institute Genome Sequencing Center for Infectious Disease"/>
            <person name="Wu L."/>
            <person name="Ma J."/>
        </authorList>
    </citation>
    <scope>NUCLEOTIDE SEQUENCE [LARGE SCALE GENOMIC DNA]</scope>
    <source>
        <strain evidence="3 4">JCM 9383</strain>
    </source>
</reference>
<gene>
    <name evidence="3" type="ORF">GCM10010470_18850</name>
</gene>
<dbReference type="Proteomes" id="UP001500979">
    <property type="component" value="Unassembled WGS sequence"/>
</dbReference>
<evidence type="ECO:0000313" key="4">
    <source>
        <dbReference type="Proteomes" id="UP001500979"/>
    </source>
</evidence>
<proteinExistence type="predicted"/>
<feature type="compositionally biased region" description="Basic residues" evidence="1">
    <location>
        <begin position="147"/>
        <end position="157"/>
    </location>
</feature>